<evidence type="ECO:0000313" key="5">
    <source>
        <dbReference type="EMBL" id="KAK1741218.1"/>
    </source>
</evidence>
<evidence type="ECO:0000256" key="1">
    <source>
        <dbReference type="ARBA" id="ARBA00006484"/>
    </source>
</evidence>
<evidence type="ECO:0000313" key="6">
    <source>
        <dbReference type="Proteomes" id="UP001224775"/>
    </source>
</evidence>
<dbReference type="InterPro" id="IPR006311">
    <property type="entry name" value="TAT_signal"/>
</dbReference>
<dbReference type="PANTHER" id="PTHR24320:SF152">
    <property type="entry name" value="SHORT-CHAIN DEHYDROGENASE_REDUCTASE FAMILY PROTEIN"/>
    <property type="match status" value="1"/>
</dbReference>
<keyword evidence="2 5" id="KW-0560">Oxidoreductase</keyword>
<feature type="chain" id="PRO_5042157383" evidence="4">
    <location>
        <begin position="25"/>
        <end position="452"/>
    </location>
</feature>
<proteinExistence type="inferred from homology"/>
<reference evidence="5" key="1">
    <citation type="submission" date="2023-06" db="EMBL/GenBank/DDBJ databases">
        <title>Survivors Of The Sea: Transcriptome response of Skeletonema marinoi to long-term dormancy.</title>
        <authorList>
            <person name="Pinder M.I.M."/>
            <person name="Kourtchenko O."/>
            <person name="Robertson E.K."/>
            <person name="Larsson T."/>
            <person name="Maumus F."/>
            <person name="Osuna-Cruz C.M."/>
            <person name="Vancaester E."/>
            <person name="Stenow R."/>
            <person name="Vandepoele K."/>
            <person name="Ploug H."/>
            <person name="Bruchert V."/>
            <person name="Godhe A."/>
            <person name="Topel M."/>
        </authorList>
    </citation>
    <scope>NUCLEOTIDE SEQUENCE</scope>
    <source>
        <strain evidence="5">R05AC</strain>
    </source>
</reference>
<dbReference type="PRINTS" id="PR00081">
    <property type="entry name" value="GDHRDH"/>
</dbReference>
<evidence type="ECO:0000256" key="2">
    <source>
        <dbReference type="ARBA" id="ARBA00023002"/>
    </source>
</evidence>
<evidence type="ECO:0000256" key="3">
    <source>
        <dbReference type="SAM" id="MobiDB-lite"/>
    </source>
</evidence>
<keyword evidence="4" id="KW-0732">Signal</keyword>
<feature type="region of interest" description="Disordered" evidence="3">
    <location>
        <begin position="35"/>
        <end position="63"/>
    </location>
</feature>
<dbReference type="Gene3D" id="3.40.50.720">
    <property type="entry name" value="NAD(P)-binding Rossmann-like Domain"/>
    <property type="match status" value="1"/>
</dbReference>
<comment type="caution">
    <text evidence="5">The sequence shown here is derived from an EMBL/GenBank/DDBJ whole genome shotgun (WGS) entry which is preliminary data.</text>
</comment>
<sequence length="452" mass="48180">MTQRRSITALAAALLLQALSSSSGFTPTTIIGSSRSAAKRTISTPHQQKLYSQQNPNNDDNDNNIEINRRSFTTASAAAALSSLLVTSSNVPFLPVAPAMAAYEESKKKQRILITGSNSGIGLDAAQRLALRGHEVVLACRTLNKATIAADTIKTNIANDSEDALEAISTIKNIKLIPMECDLADLKSIDKFVNDLKKANGDGASFDAVCYNAGLARNTEASDVLRTAQNFELTIGTNHLGHFYLNNLMTPLINKDTGRIVVTASSVHDPDSPGGAQGKTATLGDLKGLEDAVASGTGKFDMVDGGSFNADKAYKDSKLCNVLFTRELQRRLDESGSNIKVNSFTPGLIVSTGLFRDQNPVFTKLFDVAATNLLKVGETPHYGGGALEYMTLSNKVGEKGGEYYFSAPGSSKYGDAAFGKQFDVSEVSKEALAADSGKGKRFWELSEKLVGL</sequence>
<dbReference type="AlphaFoldDB" id="A0AAD8Y7V6"/>
<dbReference type="PROSITE" id="PS51318">
    <property type="entry name" value="TAT"/>
    <property type="match status" value="1"/>
</dbReference>
<gene>
    <name evidence="5" type="ORF">QTG54_008470</name>
</gene>
<name>A0AAD8Y7V6_9STRA</name>
<dbReference type="SUPFAM" id="SSF51735">
    <property type="entry name" value="NAD(P)-binding Rossmann-fold domains"/>
    <property type="match status" value="1"/>
</dbReference>
<dbReference type="EC" id="1.3.1.33" evidence="5"/>
<keyword evidence="6" id="KW-1185">Reference proteome</keyword>
<protein>
    <submittedName>
        <fullName evidence="5">Protochlorophyllide reductase, light dependent</fullName>
        <ecNumber evidence="5">1.3.1.33</ecNumber>
    </submittedName>
</protein>
<accession>A0AAD8Y7V6</accession>
<feature type="compositionally biased region" description="Polar residues" evidence="3">
    <location>
        <begin position="35"/>
        <end position="54"/>
    </location>
</feature>
<comment type="similarity">
    <text evidence="1">Belongs to the short-chain dehydrogenases/reductases (SDR) family.</text>
</comment>
<evidence type="ECO:0000256" key="4">
    <source>
        <dbReference type="SAM" id="SignalP"/>
    </source>
</evidence>
<dbReference type="EMBL" id="JATAAI010000014">
    <property type="protein sequence ID" value="KAK1741218.1"/>
    <property type="molecule type" value="Genomic_DNA"/>
</dbReference>
<dbReference type="Pfam" id="PF00106">
    <property type="entry name" value="adh_short"/>
    <property type="match status" value="1"/>
</dbReference>
<feature type="signal peptide" evidence="4">
    <location>
        <begin position="1"/>
        <end position="24"/>
    </location>
</feature>
<dbReference type="Proteomes" id="UP001224775">
    <property type="component" value="Unassembled WGS sequence"/>
</dbReference>
<dbReference type="InterPro" id="IPR036291">
    <property type="entry name" value="NAD(P)-bd_dom_sf"/>
</dbReference>
<dbReference type="PANTHER" id="PTHR24320">
    <property type="entry name" value="RETINOL DEHYDROGENASE"/>
    <property type="match status" value="1"/>
</dbReference>
<dbReference type="InterPro" id="IPR002347">
    <property type="entry name" value="SDR_fam"/>
</dbReference>
<dbReference type="GO" id="GO:0016630">
    <property type="term" value="F:protochlorophyllide reductase activity"/>
    <property type="evidence" value="ECO:0007669"/>
    <property type="project" value="UniProtKB-EC"/>
</dbReference>
<organism evidence="5 6">
    <name type="scientific">Skeletonema marinoi</name>
    <dbReference type="NCBI Taxonomy" id="267567"/>
    <lineage>
        <taxon>Eukaryota</taxon>
        <taxon>Sar</taxon>
        <taxon>Stramenopiles</taxon>
        <taxon>Ochrophyta</taxon>
        <taxon>Bacillariophyta</taxon>
        <taxon>Coscinodiscophyceae</taxon>
        <taxon>Thalassiosirophycidae</taxon>
        <taxon>Thalassiosirales</taxon>
        <taxon>Skeletonemataceae</taxon>
        <taxon>Skeletonema</taxon>
        <taxon>Skeletonema marinoi-dohrnii complex</taxon>
    </lineage>
</organism>